<keyword evidence="2" id="KW-1185">Reference proteome</keyword>
<dbReference type="VEuPathDB" id="MicrosporidiaDB:G9O61_00g019630"/>
<dbReference type="VEuPathDB" id="MicrosporidiaDB:NCER_100411"/>
<dbReference type="Proteomes" id="UP000034350">
    <property type="component" value="Unassembled WGS sequence"/>
</dbReference>
<sequence length="366" mass="43374">MDFKSNKTSRLLENTKIKQNISLYTVDDINIPTIKNLSREILYEGFISIDSVIFLVSTGIIKEKELDSFIQNTIFTAKKILLLRPGVWKFFNIFSTKIDIENITVRKLIEMRNKIFDLDKSQIALSLTRDKILELEKRAQNKLVLMEDKKNKAYLHMIKALYKSRDGEDGLAVNLSKERFEFYRENVILSKEQIQEAKIFINLGGAIFSPALLLPLCRRLTIYKKKEIVKKSISAFLEPLDILHETIVNRSFMDKKKQIIEYLISCLEMRNNNFRQKIDNAFYYRSILIEHFIRENGIDDELYKTLDAHQEKEIKKIIYIFENMDEYQIRHVIVHDRRILELYLNYLCDGQETTKNKLFNIFTDQL</sequence>
<keyword evidence="1" id="KW-0648">Protein biosynthesis</keyword>
<comment type="caution">
    <text evidence="1">The sequence shown here is derived from an EMBL/GenBank/DDBJ whole genome shotgun (WGS) entry which is preliminary data.</text>
</comment>
<accession>A0A0F9ZBH0</accession>
<dbReference type="GO" id="GO:0003743">
    <property type="term" value="F:translation initiation factor activity"/>
    <property type="evidence" value="ECO:0007669"/>
    <property type="project" value="UniProtKB-KW"/>
</dbReference>
<dbReference type="EMBL" id="JPQZ01000034">
    <property type="protein sequence ID" value="KKO75049.1"/>
    <property type="molecule type" value="Genomic_DNA"/>
</dbReference>
<dbReference type="GeneID" id="36320190"/>
<dbReference type="VEuPathDB" id="MicrosporidiaDB:AAJ76_340007958"/>
<protein>
    <submittedName>
        <fullName evidence="1">Transcription initiation factor subunit taf9</fullName>
    </submittedName>
</protein>
<dbReference type="RefSeq" id="XP_024330791.1">
    <property type="nucleotide sequence ID" value="XM_024475255.1"/>
</dbReference>
<dbReference type="VEuPathDB" id="MicrosporidiaDB:G9O61_00g021360"/>
<evidence type="ECO:0000313" key="1">
    <source>
        <dbReference type="EMBL" id="KKO75049.1"/>
    </source>
</evidence>
<reference evidence="1 2" key="1">
    <citation type="journal article" date="2015" name="Environ. Microbiol.">
        <title>Genome analyses suggest the presence of polyploidy and recent human-driven expansions in eight global populations of the honeybee pathogen Nosema ceranae.</title>
        <authorList>
            <person name="Pelin A."/>
            <person name="Selman M."/>
            <person name="Aris-Brosou S."/>
            <person name="Farinelli L."/>
            <person name="Corradi N."/>
        </authorList>
    </citation>
    <scope>NUCLEOTIDE SEQUENCE [LARGE SCALE GENOMIC DNA]</scope>
    <source>
        <strain evidence="1 2">PA08 1199</strain>
    </source>
</reference>
<organism evidence="1 2">
    <name type="scientific">Vairimorpha ceranae</name>
    <dbReference type="NCBI Taxonomy" id="40302"/>
    <lineage>
        <taxon>Eukaryota</taxon>
        <taxon>Fungi</taxon>
        <taxon>Fungi incertae sedis</taxon>
        <taxon>Microsporidia</taxon>
        <taxon>Nosematidae</taxon>
        <taxon>Vairimorpha</taxon>
    </lineage>
</organism>
<dbReference type="VEuPathDB" id="MicrosporidiaDB:NCER_100410"/>
<keyword evidence="1" id="KW-0396">Initiation factor</keyword>
<proteinExistence type="predicted"/>
<evidence type="ECO:0000313" key="2">
    <source>
        <dbReference type="Proteomes" id="UP000034350"/>
    </source>
</evidence>
<dbReference type="AlphaFoldDB" id="A0A0F9ZBH0"/>
<name>A0A0F9ZBH0_9MICR</name>
<gene>
    <name evidence="1" type="ORF">AAJ76_340007958</name>
</gene>
<dbReference type="OrthoDB" id="2194817at2759"/>